<sequence length="331" mass="38739">MRRKEHIITFKGFTKKFKNNVVGPIDLAIEQGKFVALLGSSGSGKTVILDSMMGLIKKYKGTITFAGYNRKRAKSYKANASLGVYQQVDFSLETLTCYDYLKMRCNYTGLKKENQKEVLEFWMKYFDLWESRKKRIQNFSLGMKNRVNLILCFLNNPDIYILDEPGANLDSMWRNKINNLFRELKSLNKTLIVSSHNINEIIDLIDNYIVVYNGSKIFEGSKEELNIYTKYKIFLSEKFDVKEFREFLDEKGIRTFKYDEEEISIIFATKNLLQINWSFLYFIKKGIPIINVTKLSVNMESIHKALEDQISFLGDETGEVNPRRKRVKINK</sequence>
<dbReference type="PANTHER" id="PTHR42711">
    <property type="entry name" value="ABC TRANSPORTER ATP-BINDING PROTEIN"/>
    <property type="match status" value="1"/>
</dbReference>
<keyword evidence="7" id="KW-1185">Reference proteome</keyword>
<feature type="domain" description="ABC transporter" evidence="5">
    <location>
        <begin position="2"/>
        <end position="238"/>
    </location>
</feature>
<dbReference type="Pfam" id="PF00005">
    <property type="entry name" value="ABC_tran"/>
    <property type="match status" value="1"/>
</dbReference>
<dbReference type="PROSITE" id="PS50893">
    <property type="entry name" value="ABC_TRANSPORTER_2"/>
    <property type="match status" value="1"/>
</dbReference>
<evidence type="ECO:0000313" key="7">
    <source>
        <dbReference type="Proteomes" id="UP000323144"/>
    </source>
</evidence>
<dbReference type="Gene3D" id="3.40.50.300">
    <property type="entry name" value="P-loop containing nucleotide triphosphate hydrolases"/>
    <property type="match status" value="1"/>
</dbReference>
<dbReference type="RefSeq" id="WP_166507783.1">
    <property type="nucleotide sequence ID" value="NZ_CP043026.1"/>
</dbReference>
<gene>
    <name evidence="6" type="ORF">SCHIN_v1c01910</name>
</gene>
<dbReference type="InterPro" id="IPR003593">
    <property type="entry name" value="AAA+_ATPase"/>
</dbReference>
<keyword evidence="4 6" id="KW-0067">ATP-binding</keyword>
<name>A0A5B9Y3Y8_9MOLU</name>
<comment type="similarity">
    <text evidence="1">Belongs to the ABC transporter superfamily.</text>
</comment>
<proteinExistence type="inferred from homology"/>
<accession>A0A5B9Y3Y8</accession>
<dbReference type="SUPFAM" id="SSF52540">
    <property type="entry name" value="P-loop containing nucleoside triphosphate hydrolases"/>
    <property type="match status" value="1"/>
</dbReference>
<evidence type="ECO:0000256" key="2">
    <source>
        <dbReference type="ARBA" id="ARBA00022448"/>
    </source>
</evidence>
<dbReference type="GO" id="GO:0005524">
    <property type="term" value="F:ATP binding"/>
    <property type="evidence" value="ECO:0007669"/>
    <property type="project" value="UniProtKB-KW"/>
</dbReference>
<dbReference type="AlphaFoldDB" id="A0A5B9Y3Y8"/>
<organism evidence="6 7">
    <name type="scientific">Spiroplasma chinense</name>
    <dbReference type="NCBI Taxonomy" id="216932"/>
    <lineage>
        <taxon>Bacteria</taxon>
        <taxon>Bacillati</taxon>
        <taxon>Mycoplasmatota</taxon>
        <taxon>Mollicutes</taxon>
        <taxon>Entomoplasmatales</taxon>
        <taxon>Spiroplasmataceae</taxon>
        <taxon>Spiroplasma</taxon>
    </lineage>
</organism>
<dbReference type="SMART" id="SM00382">
    <property type="entry name" value="AAA"/>
    <property type="match status" value="1"/>
</dbReference>
<reference evidence="6 7" key="1">
    <citation type="submission" date="2019-08" db="EMBL/GenBank/DDBJ databases">
        <title>Complete genome sequence of Spiroplasma chinense CCH (DSM 19755).</title>
        <authorList>
            <person name="Shen H.-Y."/>
            <person name="Lin Y.-C."/>
            <person name="Chou L."/>
            <person name="Kuo C.-H."/>
        </authorList>
    </citation>
    <scope>NUCLEOTIDE SEQUENCE [LARGE SCALE GENOMIC DNA]</scope>
    <source>
        <strain evidence="6 7">CCH</strain>
    </source>
</reference>
<dbReference type="KEGG" id="schi:SCHIN_v1c01910"/>
<dbReference type="PANTHER" id="PTHR42711:SF5">
    <property type="entry name" value="ABC TRANSPORTER ATP-BINDING PROTEIN NATA"/>
    <property type="match status" value="1"/>
</dbReference>
<evidence type="ECO:0000259" key="5">
    <source>
        <dbReference type="PROSITE" id="PS50893"/>
    </source>
</evidence>
<evidence type="ECO:0000256" key="1">
    <source>
        <dbReference type="ARBA" id="ARBA00005417"/>
    </source>
</evidence>
<protein>
    <submittedName>
        <fullName evidence="6">ABC transporter ATP-binding protein</fullName>
    </submittedName>
</protein>
<dbReference type="InterPro" id="IPR003439">
    <property type="entry name" value="ABC_transporter-like_ATP-bd"/>
</dbReference>
<dbReference type="GO" id="GO:0016887">
    <property type="term" value="F:ATP hydrolysis activity"/>
    <property type="evidence" value="ECO:0007669"/>
    <property type="project" value="InterPro"/>
</dbReference>
<keyword evidence="2" id="KW-0813">Transport</keyword>
<dbReference type="InterPro" id="IPR027417">
    <property type="entry name" value="P-loop_NTPase"/>
</dbReference>
<evidence type="ECO:0000313" key="6">
    <source>
        <dbReference type="EMBL" id="QEH61389.1"/>
    </source>
</evidence>
<evidence type="ECO:0000256" key="3">
    <source>
        <dbReference type="ARBA" id="ARBA00022741"/>
    </source>
</evidence>
<dbReference type="PROSITE" id="PS00211">
    <property type="entry name" value="ABC_TRANSPORTER_1"/>
    <property type="match status" value="1"/>
</dbReference>
<dbReference type="EMBL" id="CP043026">
    <property type="protein sequence ID" value="QEH61389.1"/>
    <property type="molecule type" value="Genomic_DNA"/>
</dbReference>
<dbReference type="InterPro" id="IPR050763">
    <property type="entry name" value="ABC_transporter_ATP-binding"/>
</dbReference>
<dbReference type="Proteomes" id="UP000323144">
    <property type="component" value="Chromosome"/>
</dbReference>
<evidence type="ECO:0000256" key="4">
    <source>
        <dbReference type="ARBA" id="ARBA00022840"/>
    </source>
</evidence>
<keyword evidence="3" id="KW-0547">Nucleotide-binding</keyword>
<dbReference type="InterPro" id="IPR017871">
    <property type="entry name" value="ABC_transporter-like_CS"/>
</dbReference>